<keyword evidence="7" id="KW-1185">Reference proteome</keyword>
<dbReference type="InterPro" id="IPR005172">
    <property type="entry name" value="CRC"/>
</dbReference>
<evidence type="ECO:0000256" key="1">
    <source>
        <dbReference type="ARBA" id="ARBA00004123"/>
    </source>
</evidence>
<evidence type="ECO:0000259" key="5">
    <source>
        <dbReference type="PROSITE" id="PS51634"/>
    </source>
</evidence>
<dbReference type="PANTHER" id="PTHR12446:SF34">
    <property type="entry name" value="PROTEIN LIN-54 HOMOLOG"/>
    <property type="match status" value="1"/>
</dbReference>
<evidence type="ECO:0000256" key="3">
    <source>
        <dbReference type="ARBA" id="ARBA00023242"/>
    </source>
</evidence>
<comment type="caution">
    <text evidence="6">The sequence shown here is derived from an EMBL/GenBank/DDBJ whole genome shotgun (WGS) entry which is preliminary data.</text>
</comment>
<evidence type="ECO:0000313" key="7">
    <source>
        <dbReference type="Proteomes" id="UP001165060"/>
    </source>
</evidence>
<sequence>PRPPGKRAGRGLGGLDAAAAADPPPPPASAASDPSQDPVIRTCRCNDCYNKDPSLSRPPLPVLASALTLGQVSAPSEATLGRVLSRRIASVRSIVERNPLGFETKFDTGGAAGEGGGGKGVQHKLGCKCRKSRCLKKYCECYHRSARCSLNCRCIDCQNGGPTSALPPQHEEDGEIEEEAGVWMVDAAMELSALKRVGNTEDIMAQVSDSLLHNPPQLNRSKSARSNTPSPTTTSASSSSSSILNTPIKPAPILTTSTSVPVSDAEKQAIADSMMAAALAMTELYSNGGAESGGAGGGVDAYLKPNAKSPKRRAQSIVRSEASSSQSDDDGTSSNATGTDDDKDEDDVSGGGRSKRANNNRLTVDTTADGEEDRPSGITPSVIIGVGGMDVR</sequence>
<comment type="similarity">
    <text evidence="2">Belongs to the lin-54 family.</text>
</comment>
<dbReference type="PROSITE" id="PS51634">
    <property type="entry name" value="CRC"/>
    <property type="match status" value="1"/>
</dbReference>
<feature type="region of interest" description="Disordered" evidence="4">
    <location>
        <begin position="211"/>
        <end position="261"/>
    </location>
</feature>
<dbReference type="Pfam" id="PF03638">
    <property type="entry name" value="TCR"/>
    <property type="match status" value="1"/>
</dbReference>
<keyword evidence="3" id="KW-0539">Nucleus</keyword>
<dbReference type="PANTHER" id="PTHR12446">
    <property type="entry name" value="TESMIN/TSO1-RELATED"/>
    <property type="match status" value="1"/>
</dbReference>
<dbReference type="Proteomes" id="UP001165060">
    <property type="component" value="Unassembled WGS sequence"/>
</dbReference>
<dbReference type="InterPro" id="IPR028307">
    <property type="entry name" value="Lin-54_fam"/>
</dbReference>
<comment type="subcellular location">
    <subcellularLocation>
        <location evidence="1">Nucleus</location>
    </subcellularLocation>
</comment>
<proteinExistence type="inferred from homology"/>
<evidence type="ECO:0000256" key="4">
    <source>
        <dbReference type="SAM" id="MobiDB-lite"/>
    </source>
</evidence>
<evidence type="ECO:0000313" key="6">
    <source>
        <dbReference type="EMBL" id="GMI38828.1"/>
    </source>
</evidence>
<feature type="region of interest" description="Disordered" evidence="4">
    <location>
        <begin position="304"/>
        <end position="392"/>
    </location>
</feature>
<feature type="region of interest" description="Disordered" evidence="4">
    <location>
        <begin position="1"/>
        <end position="38"/>
    </location>
</feature>
<dbReference type="EMBL" id="BRYB01003565">
    <property type="protein sequence ID" value="GMI38828.1"/>
    <property type="molecule type" value="Genomic_DNA"/>
</dbReference>
<feature type="non-terminal residue" evidence="6">
    <location>
        <position position="1"/>
    </location>
</feature>
<feature type="domain" description="CRC" evidence="5">
    <location>
        <begin position="90"/>
        <end position="162"/>
    </location>
</feature>
<protein>
    <recommendedName>
        <fullName evidence="5">CRC domain-containing protein</fullName>
    </recommendedName>
</protein>
<gene>
    <name evidence="6" type="ORF">TeGR_g3412</name>
</gene>
<reference evidence="6 7" key="1">
    <citation type="journal article" date="2023" name="Commun. Biol.">
        <title>Genome analysis of Parmales, the sister group of diatoms, reveals the evolutionary specialization of diatoms from phago-mixotrophs to photoautotrophs.</title>
        <authorList>
            <person name="Ban H."/>
            <person name="Sato S."/>
            <person name="Yoshikawa S."/>
            <person name="Yamada K."/>
            <person name="Nakamura Y."/>
            <person name="Ichinomiya M."/>
            <person name="Sato N."/>
            <person name="Blanc-Mathieu R."/>
            <person name="Endo H."/>
            <person name="Kuwata A."/>
            <person name="Ogata H."/>
        </authorList>
    </citation>
    <scope>NUCLEOTIDE SEQUENCE [LARGE SCALE GENOMIC DNA]</scope>
</reference>
<feature type="compositionally biased region" description="Acidic residues" evidence="4">
    <location>
        <begin position="339"/>
        <end position="348"/>
    </location>
</feature>
<evidence type="ECO:0000256" key="2">
    <source>
        <dbReference type="ARBA" id="ARBA00007267"/>
    </source>
</evidence>
<dbReference type="SMART" id="SM01114">
    <property type="entry name" value="CXC"/>
    <property type="match status" value="1"/>
</dbReference>
<organism evidence="6 7">
    <name type="scientific">Tetraparma gracilis</name>
    <dbReference type="NCBI Taxonomy" id="2962635"/>
    <lineage>
        <taxon>Eukaryota</taxon>
        <taxon>Sar</taxon>
        <taxon>Stramenopiles</taxon>
        <taxon>Ochrophyta</taxon>
        <taxon>Bolidophyceae</taxon>
        <taxon>Parmales</taxon>
        <taxon>Triparmaceae</taxon>
        <taxon>Tetraparma</taxon>
    </lineage>
</organism>
<feature type="compositionally biased region" description="Low complexity" evidence="4">
    <location>
        <begin position="224"/>
        <end position="242"/>
    </location>
</feature>
<name>A0ABQ6N3N4_9STRA</name>
<feature type="compositionally biased region" description="Polar residues" evidence="4">
    <location>
        <begin position="211"/>
        <end position="221"/>
    </location>
</feature>
<accession>A0ABQ6N3N4</accession>
<dbReference type="InterPro" id="IPR033467">
    <property type="entry name" value="Tesmin/TSO1-like_CXC"/>
</dbReference>